<protein>
    <submittedName>
        <fullName evidence="10">Lamin tail domain-containing protein</fullName>
    </submittedName>
    <submittedName>
        <fullName evidence="14">OadG family transporter subunit</fullName>
    </submittedName>
    <submittedName>
        <fullName evidence="9">Oxaloacetate decarboxylase, gamma chain</fullName>
    </submittedName>
</protein>
<evidence type="ECO:0000313" key="11">
    <source>
        <dbReference type="EMBL" id="KAA5478928.1"/>
    </source>
</evidence>
<dbReference type="EMBL" id="CZAI01000004">
    <property type="protein sequence ID" value="CUP35116.1"/>
    <property type="molecule type" value="Genomic_DNA"/>
</dbReference>
<organism evidence="9 21">
    <name type="scientific">Bacteroides caccae</name>
    <dbReference type="NCBI Taxonomy" id="47678"/>
    <lineage>
        <taxon>Bacteria</taxon>
        <taxon>Pseudomonadati</taxon>
        <taxon>Bacteroidota</taxon>
        <taxon>Bacteroidia</taxon>
        <taxon>Bacteroidales</taxon>
        <taxon>Bacteroidaceae</taxon>
        <taxon>Bacteroides</taxon>
    </lineage>
</organism>
<evidence type="ECO:0000313" key="25">
    <source>
        <dbReference type="Proteomes" id="UP000284689"/>
    </source>
</evidence>
<evidence type="ECO:0000313" key="23">
    <source>
        <dbReference type="Proteomes" id="UP000284205"/>
    </source>
</evidence>
<dbReference type="PROSITE" id="PS51257">
    <property type="entry name" value="PROKAR_LIPOPROTEIN"/>
    <property type="match status" value="1"/>
</dbReference>
<reference evidence="19" key="4">
    <citation type="submission" date="2022-08" db="EMBL/GenBank/DDBJ databases">
        <title>Genome Sequencing of Bacteroides fragilis Group Isolates with Nanopore Technology.</title>
        <authorList>
            <person name="Tisza M.J."/>
            <person name="Smith D."/>
            <person name="Dekker J.P."/>
        </authorList>
    </citation>
    <scope>NUCLEOTIDE SEQUENCE</scope>
    <source>
        <strain evidence="19">BFG-474</strain>
    </source>
</reference>
<dbReference type="Pfam" id="PF00932">
    <property type="entry name" value="LTD"/>
    <property type="match status" value="1"/>
</dbReference>
<proteinExistence type="predicted"/>
<evidence type="ECO:0000313" key="19">
    <source>
        <dbReference type="EMBL" id="UVQ96423.1"/>
    </source>
</evidence>
<evidence type="ECO:0000313" key="29">
    <source>
        <dbReference type="Proteomes" id="UP000491168"/>
    </source>
</evidence>
<evidence type="ECO:0000313" key="10">
    <source>
        <dbReference type="EMBL" id="KAA5463362.1"/>
    </source>
</evidence>
<dbReference type="Pfam" id="PF04277">
    <property type="entry name" value="OAD_gamma"/>
    <property type="match status" value="1"/>
</dbReference>
<evidence type="ECO:0000256" key="1">
    <source>
        <dbReference type="ARBA" id="ARBA00004236"/>
    </source>
</evidence>
<keyword evidence="3 6" id="KW-0812">Transmembrane</keyword>
<dbReference type="EMBL" id="JAUONL010000005">
    <property type="protein sequence ID" value="MDO6357809.1"/>
    <property type="molecule type" value="Genomic_DNA"/>
</dbReference>
<dbReference type="Proteomes" id="UP000284689">
    <property type="component" value="Unassembled WGS sequence"/>
</dbReference>
<dbReference type="Proteomes" id="UP000368418">
    <property type="component" value="Unassembled WGS sequence"/>
</dbReference>
<dbReference type="Proteomes" id="UP000427825">
    <property type="component" value="Unassembled WGS sequence"/>
</dbReference>
<dbReference type="GO" id="GO:0005886">
    <property type="term" value="C:plasma membrane"/>
    <property type="evidence" value="ECO:0007669"/>
    <property type="project" value="UniProtKB-SubCell"/>
</dbReference>
<reference evidence="26 27" key="3">
    <citation type="journal article" date="2019" name="Nat. Med.">
        <title>A library of human gut bacterial isolates paired with longitudinal multiomics data enables mechanistic microbiome research.</title>
        <authorList>
            <person name="Poyet M."/>
            <person name="Groussin M."/>
            <person name="Gibbons S.M."/>
            <person name="Avila-Pacheco J."/>
            <person name="Jiang X."/>
            <person name="Kearney S.M."/>
            <person name="Perrotta A.R."/>
            <person name="Berdy B."/>
            <person name="Zhao S."/>
            <person name="Lieberman T.D."/>
            <person name="Swanson P.K."/>
            <person name="Smith M."/>
            <person name="Roesemann S."/>
            <person name="Alexander J.E."/>
            <person name="Rich S.A."/>
            <person name="Livny J."/>
            <person name="Vlamakis H."/>
            <person name="Clish C."/>
            <person name="Bullock K."/>
            <person name="Deik A."/>
            <person name="Scott J."/>
            <person name="Pierce K.A."/>
            <person name="Xavier R.J."/>
            <person name="Alm E.J."/>
        </authorList>
    </citation>
    <scope>NUCLEOTIDE SEQUENCE [LARGE SCALE GENOMIC DNA]</scope>
    <source>
        <strain evidence="13 26">BIOML-A19</strain>
        <strain evidence="12 29">BIOML-A21</strain>
        <strain evidence="11 27">BIOML-A25</strain>
        <strain evidence="10 28">BIOML-A31</strain>
    </source>
</reference>
<dbReference type="STRING" id="47678.ERS852494_02047"/>
<evidence type="ECO:0000313" key="20">
    <source>
        <dbReference type="Proteomes" id="UP000095657"/>
    </source>
</evidence>
<dbReference type="Proteomes" id="UP000095657">
    <property type="component" value="Unassembled WGS sequence"/>
</dbReference>
<gene>
    <name evidence="18" type="ORF">DW190_16505</name>
    <name evidence="17" type="ORF">DW794_06245</name>
    <name evidence="15" type="ORF">DWY26_01720</name>
    <name evidence="16" type="ORF">DXA49_07265</name>
    <name evidence="8" type="ORF">ERS852494_02047</name>
    <name evidence="9" type="ORF">ERS852558_01054</name>
    <name evidence="13" type="ORF">F2Y31_15580</name>
    <name evidence="12" type="ORF">F2Y35_21480</name>
    <name evidence="10" type="ORF">F2Y36_10250</name>
    <name evidence="11" type="ORF">F2Y39_08200</name>
    <name evidence="19" type="ORF">NXW23_19305</name>
    <name evidence="14" type="ORF">Q4469_08920</name>
</gene>
<dbReference type="Proteomes" id="UP000284431">
    <property type="component" value="Unassembled WGS sequence"/>
</dbReference>
<dbReference type="EMBL" id="QRUO01000001">
    <property type="protein sequence ID" value="RGR74513.1"/>
    <property type="molecule type" value="Genomic_DNA"/>
</dbReference>
<dbReference type="RefSeq" id="WP_005681618.1">
    <property type="nucleotide sequence ID" value="NZ_CABMOQ010000011.1"/>
</dbReference>
<evidence type="ECO:0000313" key="13">
    <source>
        <dbReference type="EMBL" id="KAA5497024.1"/>
    </source>
</evidence>
<evidence type="ECO:0000313" key="15">
    <source>
        <dbReference type="EMBL" id="RGR74513.1"/>
    </source>
</evidence>
<keyword evidence="4 6" id="KW-1133">Transmembrane helix</keyword>
<dbReference type="EMBL" id="CP103166">
    <property type="protein sequence ID" value="UVQ96423.1"/>
    <property type="molecule type" value="Genomic_DNA"/>
</dbReference>
<evidence type="ECO:0000313" key="22">
    <source>
        <dbReference type="Proteomes" id="UP000283512"/>
    </source>
</evidence>
<dbReference type="AlphaFoldDB" id="A0A174RBQ3"/>
<reference evidence="22 23" key="2">
    <citation type="submission" date="2018-08" db="EMBL/GenBank/DDBJ databases">
        <title>A genome reference for cultivated species of the human gut microbiota.</title>
        <authorList>
            <person name="Zou Y."/>
            <person name="Xue W."/>
            <person name="Luo G."/>
        </authorList>
    </citation>
    <scope>NUCLEOTIDE SEQUENCE [LARGE SCALE GENOMIC DNA]</scope>
    <source>
        <strain evidence="15 23">AF24-29LB</strain>
        <strain evidence="18 22">AM16-49B</strain>
        <strain evidence="17 25">AM31-16AC</strain>
        <strain evidence="16 24">OF02-6LB</strain>
    </source>
</reference>
<dbReference type="GeneID" id="75115363"/>
<evidence type="ECO:0000313" key="18">
    <source>
        <dbReference type="EMBL" id="RHH87141.1"/>
    </source>
</evidence>
<evidence type="ECO:0000259" key="7">
    <source>
        <dbReference type="PROSITE" id="PS51841"/>
    </source>
</evidence>
<evidence type="ECO:0000313" key="14">
    <source>
        <dbReference type="EMBL" id="MDO6357809.1"/>
    </source>
</evidence>
<dbReference type="Proteomes" id="UP001060260">
    <property type="component" value="Chromosome"/>
</dbReference>
<evidence type="ECO:0000313" key="27">
    <source>
        <dbReference type="Proteomes" id="UP000427825"/>
    </source>
</evidence>
<name>A0A174RBQ3_9BACE</name>
<dbReference type="EMBL" id="VVYD01000015">
    <property type="protein sequence ID" value="KAA5497024.1"/>
    <property type="molecule type" value="Genomic_DNA"/>
</dbReference>
<dbReference type="KEGG" id="bcac:CGC64_16660"/>
<evidence type="ECO:0000313" key="8">
    <source>
        <dbReference type="EMBL" id="CUP35116.1"/>
    </source>
</evidence>
<dbReference type="InterPro" id="IPR001322">
    <property type="entry name" value="Lamin_tail_dom"/>
</dbReference>
<feature type="domain" description="LTD" evidence="7">
    <location>
        <begin position="17"/>
        <end position="144"/>
    </location>
</feature>
<dbReference type="EMBL" id="VVYF01000031">
    <property type="protein sequence ID" value="KAA5486075.1"/>
    <property type="molecule type" value="Genomic_DNA"/>
</dbReference>
<dbReference type="EMBL" id="VVYJ01000003">
    <property type="protein sequence ID" value="KAA5478928.1"/>
    <property type="molecule type" value="Genomic_DNA"/>
</dbReference>
<dbReference type="EMBL" id="CZBL01000003">
    <property type="protein sequence ID" value="CUP81416.1"/>
    <property type="molecule type" value="Genomic_DNA"/>
</dbReference>
<evidence type="ECO:0000256" key="5">
    <source>
        <dbReference type="ARBA" id="ARBA00023136"/>
    </source>
</evidence>
<keyword evidence="5 6" id="KW-0472">Membrane</keyword>
<dbReference type="Proteomes" id="UP000284205">
    <property type="component" value="Unassembled WGS sequence"/>
</dbReference>
<keyword evidence="2" id="KW-1003">Cell membrane</keyword>
<evidence type="ECO:0000256" key="2">
    <source>
        <dbReference type="ARBA" id="ARBA00022475"/>
    </source>
</evidence>
<dbReference type="Proteomes" id="UP000491168">
    <property type="component" value="Unassembled WGS sequence"/>
</dbReference>
<dbReference type="Proteomes" id="UP000095725">
    <property type="component" value="Unassembled WGS sequence"/>
</dbReference>
<evidence type="ECO:0000313" key="16">
    <source>
        <dbReference type="EMBL" id="RGY27001.1"/>
    </source>
</evidence>
<evidence type="ECO:0000313" key="17">
    <source>
        <dbReference type="EMBL" id="RHD50624.1"/>
    </source>
</evidence>
<dbReference type="Proteomes" id="UP000283512">
    <property type="component" value="Unassembled WGS sequence"/>
</dbReference>
<evidence type="ECO:0000313" key="28">
    <source>
        <dbReference type="Proteomes" id="UP000475905"/>
    </source>
</evidence>
<evidence type="ECO:0000256" key="4">
    <source>
        <dbReference type="ARBA" id="ARBA00022989"/>
    </source>
</evidence>
<comment type="subcellular location">
    <subcellularLocation>
        <location evidence="1">Cell membrane</location>
    </subcellularLocation>
</comment>
<dbReference type="EMBL" id="QRKD01000020">
    <property type="protein sequence ID" value="RHH87141.1"/>
    <property type="molecule type" value="Genomic_DNA"/>
</dbReference>
<dbReference type="InterPro" id="IPR005899">
    <property type="entry name" value="Na_pump_deCOase"/>
</dbReference>
<evidence type="ECO:0000313" key="9">
    <source>
        <dbReference type="EMBL" id="CUP81416.1"/>
    </source>
</evidence>
<accession>A0A174RBQ3</accession>
<evidence type="ECO:0000313" key="26">
    <source>
        <dbReference type="Proteomes" id="UP000368418"/>
    </source>
</evidence>
<evidence type="ECO:0000313" key="12">
    <source>
        <dbReference type="EMBL" id="KAA5486075.1"/>
    </source>
</evidence>
<dbReference type="EMBL" id="VVYP01000011">
    <property type="protein sequence ID" value="KAA5463362.1"/>
    <property type="molecule type" value="Genomic_DNA"/>
</dbReference>
<dbReference type="InterPro" id="IPR036415">
    <property type="entry name" value="Lamin_tail_dom_sf"/>
</dbReference>
<dbReference type="PROSITE" id="PS51841">
    <property type="entry name" value="LTD"/>
    <property type="match status" value="1"/>
</dbReference>
<reference evidence="14" key="5">
    <citation type="submission" date="2023-07" db="EMBL/GenBank/DDBJ databases">
        <title>Whole Genome Sequencing of Colonoscopy isolates.</title>
        <authorList>
            <person name="Surve S.V."/>
            <person name="Valls R.A."/>
            <person name="Barrak K.E."/>
            <person name="Gardner T.B."/>
            <person name="O'Toole G.A."/>
        </authorList>
    </citation>
    <scope>NUCLEOTIDE SEQUENCE</scope>
    <source>
        <strain evidence="14">GP0119</strain>
    </source>
</reference>
<evidence type="ECO:0000313" key="21">
    <source>
        <dbReference type="Proteomes" id="UP000095725"/>
    </source>
</evidence>
<dbReference type="GO" id="GO:0015081">
    <property type="term" value="F:sodium ion transmembrane transporter activity"/>
    <property type="evidence" value="ECO:0007669"/>
    <property type="project" value="InterPro"/>
</dbReference>
<feature type="transmembrane region" description="Helical" evidence="6">
    <location>
        <begin position="198"/>
        <end position="219"/>
    </location>
</feature>
<dbReference type="SUPFAM" id="SSF74853">
    <property type="entry name" value="Lamin A/C globular tail domain"/>
    <property type="match status" value="1"/>
</dbReference>
<sequence>MSKTKIGIFLSLLLLVGLTSCGEKKTNSKLMLNEVLIDNQSNFQDDYGLHSAWIEVFNKSYGSADLAGCLLKVSNQPGDTVTYFIPKGDVLTLVKPRQHALFWADGEPNRGTFHTSCKLNPETANWIGLFDSGKKLLDQIVVPAGVLGPNQSYARISDGAANWEVKGGSSDKYVTPSTNNKTLDSNAKMEKFEEHDSVGIGMSISAMSVVFCGLILLYISFKIVGKVAVNLSKRNTMKSKGIDKETAKELSQAPGEVYAAISMALHEMQDEVHDVEETVLTITRVKRSYSPWSSKIYTLRETPKK</sequence>
<dbReference type="GO" id="GO:0036376">
    <property type="term" value="P:sodium ion export across plasma membrane"/>
    <property type="evidence" value="ECO:0007669"/>
    <property type="project" value="InterPro"/>
</dbReference>
<evidence type="ECO:0000313" key="24">
    <source>
        <dbReference type="Proteomes" id="UP000284431"/>
    </source>
</evidence>
<dbReference type="EMBL" id="QSJD01000007">
    <property type="protein sequence ID" value="RHD50624.1"/>
    <property type="molecule type" value="Genomic_DNA"/>
</dbReference>
<evidence type="ECO:0000256" key="6">
    <source>
        <dbReference type="SAM" id="Phobius"/>
    </source>
</evidence>
<evidence type="ECO:0000256" key="3">
    <source>
        <dbReference type="ARBA" id="ARBA00022692"/>
    </source>
</evidence>
<dbReference type="Proteomes" id="UP000475905">
    <property type="component" value="Unassembled WGS sequence"/>
</dbReference>
<dbReference type="EMBL" id="QSCS01000009">
    <property type="protein sequence ID" value="RGY27001.1"/>
    <property type="molecule type" value="Genomic_DNA"/>
</dbReference>
<reference evidence="20 21" key="1">
    <citation type="submission" date="2015-09" db="EMBL/GenBank/DDBJ databases">
        <authorList>
            <consortium name="Pathogen Informatics"/>
        </authorList>
    </citation>
    <scope>NUCLEOTIDE SEQUENCE [LARGE SCALE GENOMIC DNA]</scope>
    <source>
        <strain evidence="8 20">2789STDY5834880</strain>
        <strain evidence="9 21">2789STDY5834946</strain>
    </source>
</reference>
<dbReference type="Proteomes" id="UP001170023">
    <property type="component" value="Unassembled WGS sequence"/>
</dbReference>